<dbReference type="Proteomes" id="UP001642540">
    <property type="component" value="Unassembled WGS sequence"/>
</dbReference>
<keyword evidence="2" id="KW-1185">Reference proteome</keyword>
<evidence type="ECO:0000313" key="1">
    <source>
        <dbReference type="EMBL" id="CAL8090681.1"/>
    </source>
</evidence>
<proteinExistence type="predicted"/>
<name>A0ABP1Q654_9HEXA</name>
<sequence>MHEIHTGHLPKPQFATVRGPLEMQRQPQRAQIQTVEYIAPRKQLAVLYLPPVMKYSHHYSRVENRFNDLNKELYPPEED</sequence>
<gene>
    <name evidence="1" type="ORF">ODALV1_LOCUS7724</name>
</gene>
<accession>A0ABP1Q654</accession>
<organism evidence="1 2">
    <name type="scientific">Orchesella dallaii</name>
    <dbReference type="NCBI Taxonomy" id="48710"/>
    <lineage>
        <taxon>Eukaryota</taxon>
        <taxon>Metazoa</taxon>
        <taxon>Ecdysozoa</taxon>
        <taxon>Arthropoda</taxon>
        <taxon>Hexapoda</taxon>
        <taxon>Collembola</taxon>
        <taxon>Entomobryomorpha</taxon>
        <taxon>Entomobryoidea</taxon>
        <taxon>Orchesellidae</taxon>
        <taxon>Orchesellinae</taxon>
        <taxon>Orchesella</taxon>
    </lineage>
</organism>
<protein>
    <submittedName>
        <fullName evidence="1">Uncharacterized protein</fullName>
    </submittedName>
</protein>
<reference evidence="1 2" key="1">
    <citation type="submission" date="2024-08" db="EMBL/GenBank/DDBJ databases">
        <authorList>
            <person name="Cucini C."/>
            <person name="Frati F."/>
        </authorList>
    </citation>
    <scope>NUCLEOTIDE SEQUENCE [LARGE SCALE GENOMIC DNA]</scope>
</reference>
<comment type="caution">
    <text evidence="1">The sequence shown here is derived from an EMBL/GenBank/DDBJ whole genome shotgun (WGS) entry which is preliminary data.</text>
</comment>
<evidence type="ECO:0000313" key="2">
    <source>
        <dbReference type="Proteomes" id="UP001642540"/>
    </source>
</evidence>
<dbReference type="EMBL" id="CAXLJM020000024">
    <property type="protein sequence ID" value="CAL8090681.1"/>
    <property type="molecule type" value="Genomic_DNA"/>
</dbReference>